<dbReference type="AlphaFoldDB" id="A0AAV4MQY4"/>
<reference evidence="2 3" key="1">
    <citation type="submission" date="2021-06" db="EMBL/GenBank/DDBJ databases">
        <title>Caerostris darwini draft genome.</title>
        <authorList>
            <person name="Kono N."/>
            <person name="Arakawa K."/>
        </authorList>
    </citation>
    <scope>NUCLEOTIDE SEQUENCE [LARGE SCALE GENOMIC DNA]</scope>
</reference>
<dbReference type="Proteomes" id="UP001054837">
    <property type="component" value="Unassembled WGS sequence"/>
</dbReference>
<feature type="region of interest" description="Disordered" evidence="1">
    <location>
        <begin position="1"/>
        <end position="51"/>
    </location>
</feature>
<accession>A0AAV4MQY4</accession>
<dbReference type="EMBL" id="BPLQ01000735">
    <property type="protein sequence ID" value="GIX74325.1"/>
    <property type="molecule type" value="Genomic_DNA"/>
</dbReference>
<evidence type="ECO:0000313" key="2">
    <source>
        <dbReference type="EMBL" id="GIX74325.1"/>
    </source>
</evidence>
<evidence type="ECO:0000313" key="3">
    <source>
        <dbReference type="Proteomes" id="UP001054837"/>
    </source>
</evidence>
<keyword evidence="3" id="KW-1185">Reference proteome</keyword>
<proteinExistence type="predicted"/>
<gene>
    <name evidence="2" type="ORF">CDAR_513341</name>
</gene>
<organism evidence="2 3">
    <name type="scientific">Caerostris darwini</name>
    <dbReference type="NCBI Taxonomy" id="1538125"/>
    <lineage>
        <taxon>Eukaryota</taxon>
        <taxon>Metazoa</taxon>
        <taxon>Ecdysozoa</taxon>
        <taxon>Arthropoda</taxon>
        <taxon>Chelicerata</taxon>
        <taxon>Arachnida</taxon>
        <taxon>Araneae</taxon>
        <taxon>Araneomorphae</taxon>
        <taxon>Entelegynae</taxon>
        <taxon>Araneoidea</taxon>
        <taxon>Araneidae</taxon>
        <taxon>Caerostris</taxon>
    </lineage>
</organism>
<sequence length="78" mass="8534">MSNNHENEVNMEDFTPEINNDNGPLVTPKMLPGPDPYHRQAASSSDKDSQLVAQTNALVQKVEELISSLGRSPTRNTG</sequence>
<protein>
    <submittedName>
        <fullName evidence="2">Uncharacterized protein</fullName>
    </submittedName>
</protein>
<name>A0AAV4MQY4_9ARAC</name>
<evidence type="ECO:0000256" key="1">
    <source>
        <dbReference type="SAM" id="MobiDB-lite"/>
    </source>
</evidence>
<comment type="caution">
    <text evidence="2">The sequence shown here is derived from an EMBL/GenBank/DDBJ whole genome shotgun (WGS) entry which is preliminary data.</text>
</comment>